<gene>
    <name evidence="1" type="ORF">ACOLOM_LOCUS13740</name>
</gene>
<accession>A0ACA9QZD7</accession>
<reference evidence="1" key="1">
    <citation type="submission" date="2021-06" db="EMBL/GenBank/DDBJ databases">
        <authorList>
            <person name="Kallberg Y."/>
            <person name="Tangrot J."/>
            <person name="Rosling A."/>
        </authorList>
    </citation>
    <scope>NUCLEOTIDE SEQUENCE</scope>
    <source>
        <strain evidence="1">CL356</strain>
    </source>
</reference>
<evidence type="ECO:0000313" key="1">
    <source>
        <dbReference type="EMBL" id="CAG8770278.1"/>
    </source>
</evidence>
<feature type="non-terminal residue" evidence="1">
    <location>
        <position position="88"/>
    </location>
</feature>
<sequence length="88" mass="9082">MANDLTNRGGPPEQTDLNGVTTTVPAVATIPSNGTNTTSSSASPTTAPTTSHSLFEHNAPFTHSNDQVGSAENLAEEEIKEEAAVEES</sequence>
<evidence type="ECO:0000313" key="2">
    <source>
        <dbReference type="Proteomes" id="UP000789525"/>
    </source>
</evidence>
<organism evidence="1 2">
    <name type="scientific">Acaulospora colombiana</name>
    <dbReference type="NCBI Taxonomy" id="27376"/>
    <lineage>
        <taxon>Eukaryota</taxon>
        <taxon>Fungi</taxon>
        <taxon>Fungi incertae sedis</taxon>
        <taxon>Mucoromycota</taxon>
        <taxon>Glomeromycotina</taxon>
        <taxon>Glomeromycetes</taxon>
        <taxon>Diversisporales</taxon>
        <taxon>Acaulosporaceae</taxon>
        <taxon>Acaulospora</taxon>
    </lineage>
</organism>
<name>A0ACA9QZD7_9GLOM</name>
<protein>
    <submittedName>
        <fullName evidence="1">526_t:CDS:1</fullName>
    </submittedName>
</protein>
<proteinExistence type="predicted"/>
<comment type="caution">
    <text evidence="1">The sequence shown here is derived from an EMBL/GenBank/DDBJ whole genome shotgun (WGS) entry which is preliminary data.</text>
</comment>
<dbReference type="EMBL" id="CAJVPT010064428">
    <property type="protein sequence ID" value="CAG8770278.1"/>
    <property type="molecule type" value="Genomic_DNA"/>
</dbReference>
<dbReference type="Proteomes" id="UP000789525">
    <property type="component" value="Unassembled WGS sequence"/>
</dbReference>
<keyword evidence="2" id="KW-1185">Reference proteome</keyword>